<accession>A0AAI8YDA5</accession>
<evidence type="ECO:0000313" key="3">
    <source>
        <dbReference type="EMBL" id="CAJ2500373.1"/>
    </source>
</evidence>
<feature type="compositionally biased region" description="Low complexity" evidence="2">
    <location>
        <begin position="258"/>
        <end position="269"/>
    </location>
</feature>
<dbReference type="EMBL" id="CAUWAG010000003">
    <property type="protein sequence ID" value="CAJ2500373.1"/>
    <property type="molecule type" value="Genomic_DNA"/>
</dbReference>
<evidence type="ECO:0000256" key="2">
    <source>
        <dbReference type="SAM" id="MobiDB-lite"/>
    </source>
</evidence>
<organism evidence="3 4">
    <name type="scientific">Anthostomella pinea</name>
    <dbReference type="NCBI Taxonomy" id="933095"/>
    <lineage>
        <taxon>Eukaryota</taxon>
        <taxon>Fungi</taxon>
        <taxon>Dikarya</taxon>
        <taxon>Ascomycota</taxon>
        <taxon>Pezizomycotina</taxon>
        <taxon>Sordariomycetes</taxon>
        <taxon>Xylariomycetidae</taxon>
        <taxon>Xylariales</taxon>
        <taxon>Xylariaceae</taxon>
        <taxon>Anthostomella</taxon>
    </lineage>
</organism>
<evidence type="ECO:0000313" key="4">
    <source>
        <dbReference type="Proteomes" id="UP001295740"/>
    </source>
</evidence>
<dbReference type="AlphaFoldDB" id="A0AAI8YDA5"/>
<feature type="region of interest" description="Disordered" evidence="2">
    <location>
        <begin position="1"/>
        <end position="20"/>
    </location>
</feature>
<dbReference type="Proteomes" id="UP001295740">
    <property type="component" value="Unassembled WGS sequence"/>
</dbReference>
<protein>
    <submittedName>
        <fullName evidence="3">Uu.00g032260.m01.CDS01</fullName>
    </submittedName>
</protein>
<keyword evidence="4" id="KW-1185">Reference proteome</keyword>
<sequence>MSPMVMGIRRTRGPATSIPADRTALRFADDEEHQPAAAKKHAAVEAKKRAKETLEEDGEDEAVVKDETIGKDEAANDSLGMAHVKKIIADYRARWLSRSVSPELAKEQWQLLAKKLAKEKLAKEKLAKEKLAKEKLAKEKLAKEKLAKEKLAKEKLAKEKLAEETRKEEISATQDESKDMIVSELLNQGEMERLVRDSFGNYAVQTAKPLPLPSEALHPALEGARLRSRPMAPTPKMTTYIMKHQLVEATGESTAKISSSSLGLESSRLSRGRPRRMEEPTLLGYRIHEGEPTLLGYSLHEEGDRQAGDGGSTYCVTMQCRDFLAKPGSVYS</sequence>
<reference evidence="3" key="1">
    <citation type="submission" date="2023-10" db="EMBL/GenBank/DDBJ databases">
        <authorList>
            <person name="Hackl T."/>
        </authorList>
    </citation>
    <scope>NUCLEOTIDE SEQUENCE</scope>
</reference>
<keyword evidence="1" id="KW-0175">Coiled coil</keyword>
<name>A0AAI8YDA5_9PEZI</name>
<feature type="region of interest" description="Disordered" evidence="2">
    <location>
        <begin position="252"/>
        <end position="274"/>
    </location>
</feature>
<proteinExistence type="predicted"/>
<dbReference type="InterPro" id="IPR011989">
    <property type="entry name" value="ARM-like"/>
</dbReference>
<dbReference type="Gene3D" id="1.25.10.10">
    <property type="entry name" value="Leucine-rich Repeat Variant"/>
    <property type="match status" value="1"/>
</dbReference>
<evidence type="ECO:0000256" key="1">
    <source>
        <dbReference type="SAM" id="Coils"/>
    </source>
</evidence>
<comment type="caution">
    <text evidence="3">The sequence shown here is derived from an EMBL/GenBank/DDBJ whole genome shotgun (WGS) entry which is preliminary data.</text>
</comment>
<gene>
    <name evidence="3" type="ORF">KHLLAP_LOCUS841</name>
</gene>
<feature type="coiled-coil region" evidence="1">
    <location>
        <begin position="114"/>
        <end position="168"/>
    </location>
</feature>